<reference evidence="7 8" key="1">
    <citation type="submission" date="2017-04" db="EMBL/GenBank/DDBJ databases">
        <authorList>
            <person name="Afonso C.L."/>
            <person name="Miller P.J."/>
            <person name="Scott M.A."/>
            <person name="Spackman E."/>
            <person name="Goraichik I."/>
            <person name="Dimitrov K.M."/>
            <person name="Suarez D.L."/>
            <person name="Swayne D.E."/>
        </authorList>
    </citation>
    <scope>NUCLEOTIDE SEQUENCE [LARGE SCALE GENOMIC DNA]</scope>
    <source>
        <strain evidence="7 8">DSM 23236</strain>
    </source>
</reference>
<evidence type="ECO:0000256" key="1">
    <source>
        <dbReference type="ARBA" id="ARBA00022737"/>
    </source>
</evidence>
<dbReference type="InterPro" id="IPR019734">
    <property type="entry name" value="TPR_rpt"/>
</dbReference>
<evidence type="ECO:0000256" key="5">
    <source>
        <dbReference type="SAM" id="SignalP"/>
    </source>
</evidence>
<dbReference type="Proteomes" id="UP000192761">
    <property type="component" value="Unassembled WGS sequence"/>
</dbReference>
<dbReference type="PANTHER" id="PTHR44943">
    <property type="entry name" value="CELLULOSE SYNTHASE OPERON PROTEIN C"/>
    <property type="match status" value="1"/>
</dbReference>
<feature type="signal peptide" evidence="5">
    <location>
        <begin position="1"/>
        <end position="25"/>
    </location>
</feature>
<proteinExistence type="predicted"/>
<feature type="region of interest" description="Disordered" evidence="4">
    <location>
        <begin position="177"/>
        <end position="200"/>
    </location>
</feature>
<dbReference type="Pfam" id="PF13414">
    <property type="entry name" value="TPR_11"/>
    <property type="match status" value="1"/>
</dbReference>
<evidence type="ECO:0000256" key="3">
    <source>
        <dbReference type="PROSITE-ProRule" id="PRU00339"/>
    </source>
</evidence>
<dbReference type="Gene3D" id="1.25.40.10">
    <property type="entry name" value="Tetratricopeptide repeat domain"/>
    <property type="match status" value="1"/>
</dbReference>
<evidence type="ECO:0000313" key="7">
    <source>
        <dbReference type="EMBL" id="SMC16942.1"/>
    </source>
</evidence>
<dbReference type="Pfam" id="PF13431">
    <property type="entry name" value="TPR_17"/>
    <property type="match status" value="1"/>
</dbReference>
<dbReference type="PROSITE" id="PS50005">
    <property type="entry name" value="TPR"/>
    <property type="match status" value="1"/>
</dbReference>
<evidence type="ECO:0000313" key="8">
    <source>
        <dbReference type="Proteomes" id="UP000192761"/>
    </source>
</evidence>
<keyword evidence="8" id="KW-1185">Reference proteome</keyword>
<dbReference type="Pfam" id="PF24125">
    <property type="entry name" value="Cds6_C"/>
    <property type="match status" value="1"/>
</dbReference>
<dbReference type="SUPFAM" id="SSF48452">
    <property type="entry name" value="TPR-like"/>
    <property type="match status" value="1"/>
</dbReference>
<dbReference type="STRING" id="1121001.SAMN02745857_00286"/>
<protein>
    <submittedName>
        <fullName evidence="7">Tetratricopeptide repeat-containing protein</fullName>
    </submittedName>
</protein>
<evidence type="ECO:0000256" key="4">
    <source>
        <dbReference type="SAM" id="MobiDB-lite"/>
    </source>
</evidence>
<feature type="chain" id="PRO_5012484115" evidence="5">
    <location>
        <begin position="26"/>
        <end position="361"/>
    </location>
</feature>
<accession>A0A1W1WYZ5</accession>
<feature type="compositionally biased region" description="Pro residues" evidence="4">
    <location>
        <begin position="187"/>
        <end position="200"/>
    </location>
</feature>
<dbReference type="SMART" id="SM00028">
    <property type="entry name" value="TPR"/>
    <property type="match status" value="3"/>
</dbReference>
<sequence length="361" mass="39182">MSVRCFPRLRHTALIALLACAFAHAGDAEDIQVLLRGKQFAQVLDKADKSLAKNPKDAQIRFMRGLALTELGRTDEAIKAFVSLSEDYPQLPEPYNNLAVLYAQQNQLDKSRAALQMAIQTNPSYAIAHENLGDLYARLASQAYSKALQLENNNNVQTKLKLVSELFSQNGTLPRIAQAPATKPGKTTPPAPTVAPLPTLPPVATPVPTAKAAPTPKPLPTLAPAPTPAPVATPVPAKTETAKGGHDAARQQIIAAIDGWATAWSNKNVNGYLGAYSRQFKAPGGQKFDAWAKDRRERISAPKSIDVEVSDVKIDFVDDDTVKVRFRQSYKSERLSTSTGKTLIMQKSGNRWLIVEERAGA</sequence>
<dbReference type="EMBL" id="FWXD01000001">
    <property type="protein sequence ID" value="SMC16942.1"/>
    <property type="molecule type" value="Genomic_DNA"/>
</dbReference>
<gene>
    <name evidence="7" type="ORF">SAMN02745857_00286</name>
</gene>
<dbReference type="Gene3D" id="3.10.450.50">
    <property type="match status" value="1"/>
</dbReference>
<dbReference type="RefSeq" id="WP_084088744.1">
    <property type="nucleotide sequence ID" value="NZ_FWXD01000001.1"/>
</dbReference>
<feature type="domain" description="Cds6 C-terminal" evidence="6">
    <location>
        <begin position="253"/>
        <end position="357"/>
    </location>
</feature>
<keyword evidence="2 3" id="KW-0802">TPR repeat</keyword>
<dbReference type="OrthoDB" id="5294075at2"/>
<dbReference type="InterPro" id="IPR056203">
    <property type="entry name" value="Cds6_C"/>
</dbReference>
<dbReference type="InterPro" id="IPR051685">
    <property type="entry name" value="Ycf3/AcsC/BcsC/TPR_MFPF"/>
</dbReference>
<organism evidence="7 8">
    <name type="scientific">Andreprevotia lacus DSM 23236</name>
    <dbReference type="NCBI Taxonomy" id="1121001"/>
    <lineage>
        <taxon>Bacteria</taxon>
        <taxon>Pseudomonadati</taxon>
        <taxon>Pseudomonadota</taxon>
        <taxon>Betaproteobacteria</taxon>
        <taxon>Neisseriales</taxon>
        <taxon>Chitinibacteraceae</taxon>
        <taxon>Andreprevotia</taxon>
    </lineage>
</organism>
<keyword evidence="5" id="KW-0732">Signal</keyword>
<feature type="repeat" description="TPR" evidence="3">
    <location>
        <begin position="92"/>
        <end position="125"/>
    </location>
</feature>
<dbReference type="InterPro" id="IPR032710">
    <property type="entry name" value="NTF2-like_dom_sf"/>
</dbReference>
<dbReference type="SUPFAM" id="SSF54427">
    <property type="entry name" value="NTF2-like"/>
    <property type="match status" value="1"/>
</dbReference>
<evidence type="ECO:0000259" key="6">
    <source>
        <dbReference type="Pfam" id="PF24125"/>
    </source>
</evidence>
<dbReference type="AlphaFoldDB" id="A0A1W1WYZ5"/>
<keyword evidence="1" id="KW-0677">Repeat</keyword>
<name>A0A1W1WYZ5_9NEIS</name>
<dbReference type="PANTHER" id="PTHR44943:SF8">
    <property type="entry name" value="TPR REPEAT-CONTAINING PROTEIN MJ0263"/>
    <property type="match status" value="1"/>
</dbReference>
<evidence type="ECO:0000256" key="2">
    <source>
        <dbReference type="ARBA" id="ARBA00022803"/>
    </source>
</evidence>
<dbReference type="InterPro" id="IPR011990">
    <property type="entry name" value="TPR-like_helical_dom_sf"/>
</dbReference>